<gene>
    <name evidence="2" type="ORF">Hamer_G005986</name>
</gene>
<dbReference type="EMBL" id="JAHLQT010039184">
    <property type="protein sequence ID" value="KAG7156266.1"/>
    <property type="molecule type" value="Genomic_DNA"/>
</dbReference>
<evidence type="ECO:0000313" key="2">
    <source>
        <dbReference type="EMBL" id="KAG7156266.1"/>
    </source>
</evidence>
<proteinExistence type="predicted"/>
<evidence type="ECO:0000256" key="1">
    <source>
        <dbReference type="SAM" id="Phobius"/>
    </source>
</evidence>
<accession>A0A8J5JH82</accession>
<dbReference type="AlphaFoldDB" id="A0A8J5JH82"/>
<keyword evidence="1" id="KW-1133">Transmembrane helix</keyword>
<keyword evidence="1" id="KW-0472">Membrane</keyword>
<sequence length="172" mass="18407">EEDAVGYQDAHTHNTASFTTLTGQPSEGAATTSGPLAVGMTTNLSLCGVVMAVNALAPIMYQLQESLRSVDLAHWVSQLDFKTVGFLAVVVVGVVFLVNLFTKSYAPYGRSLLSSAAHAWDSRDHLGLTGVLSGSRSLEPLSNVLDALADAVMKWEEPEVSTIRNRVPLRFS</sequence>
<protein>
    <submittedName>
        <fullName evidence="2">Uncharacterized protein</fullName>
    </submittedName>
</protein>
<organism evidence="2 3">
    <name type="scientific">Homarus americanus</name>
    <name type="common">American lobster</name>
    <dbReference type="NCBI Taxonomy" id="6706"/>
    <lineage>
        <taxon>Eukaryota</taxon>
        <taxon>Metazoa</taxon>
        <taxon>Ecdysozoa</taxon>
        <taxon>Arthropoda</taxon>
        <taxon>Crustacea</taxon>
        <taxon>Multicrustacea</taxon>
        <taxon>Malacostraca</taxon>
        <taxon>Eumalacostraca</taxon>
        <taxon>Eucarida</taxon>
        <taxon>Decapoda</taxon>
        <taxon>Pleocyemata</taxon>
        <taxon>Astacidea</taxon>
        <taxon>Nephropoidea</taxon>
        <taxon>Nephropidae</taxon>
        <taxon>Homarus</taxon>
    </lineage>
</organism>
<evidence type="ECO:0000313" key="3">
    <source>
        <dbReference type="Proteomes" id="UP000747542"/>
    </source>
</evidence>
<keyword evidence="3" id="KW-1185">Reference proteome</keyword>
<reference evidence="2" key="1">
    <citation type="journal article" date="2021" name="Sci. Adv.">
        <title>The American lobster genome reveals insights on longevity, neural, and immune adaptations.</title>
        <authorList>
            <person name="Polinski J.M."/>
            <person name="Zimin A.V."/>
            <person name="Clark K.F."/>
            <person name="Kohn A.B."/>
            <person name="Sadowski N."/>
            <person name="Timp W."/>
            <person name="Ptitsyn A."/>
            <person name="Khanna P."/>
            <person name="Romanova D.Y."/>
            <person name="Williams P."/>
            <person name="Greenwood S.J."/>
            <person name="Moroz L.L."/>
            <person name="Walt D.R."/>
            <person name="Bodnar A.G."/>
        </authorList>
    </citation>
    <scope>NUCLEOTIDE SEQUENCE</scope>
    <source>
        <strain evidence="2">GMGI-L3</strain>
    </source>
</reference>
<feature type="transmembrane region" description="Helical" evidence="1">
    <location>
        <begin position="44"/>
        <end position="63"/>
    </location>
</feature>
<feature type="transmembrane region" description="Helical" evidence="1">
    <location>
        <begin position="83"/>
        <end position="102"/>
    </location>
</feature>
<comment type="caution">
    <text evidence="2">The sequence shown here is derived from an EMBL/GenBank/DDBJ whole genome shotgun (WGS) entry which is preliminary data.</text>
</comment>
<dbReference type="Proteomes" id="UP000747542">
    <property type="component" value="Unassembled WGS sequence"/>
</dbReference>
<keyword evidence="1" id="KW-0812">Transmembrane</keyword>
<feature type="non-terminal residue" evidence="2">
    <location>
        <position position="1"/>
    </location>
</feature>
<name>A0A8J5JH82_HOMAM</name>